<evidence type="ECO:0000256" key="3">
    <source>
        <dbReference type="ARBA" id="ARBA00001941"/>
    </source>
</evidence>
<dbReference type="GO" id="GO:0005737">
    <property type="term" value="C:cytoplasm"/>
    <property type="evidence" value="ECO:0007669"/>
    <property type="project" value="TreeGrafter"/>
</dbReference>
<dbReference type="InterPro" id="IPR003607">
    <property type="entry name" value="HD/PDEase_dom"/>
</dbReference>
<dbReference type="PANTHER" id="PTHR11845">
    <property type="entry name" value="5'-DEOXYNUCLEOTIDASE HDDC2"/>
    <property type="match status" value="1"/>
</dbReference>
<evidence type="ECO:0000256" key="6">
    <source>
        <dbReference type="ARBA" id="ARBA00022723"/>
    </source>
</evidence>
<evidence type="ECO:0000256" key="1">
    <source>
        <dbReference type="ARBA" id="ARBA00001638"/>
    </source>
</evidence>
<sequence>MDAIDPIVDFLFETGILAKTPRSGFYFLGSGSQSVAEHITRTVFIGYVLASMEGNIDRARVLKMCLLHDLPEARTSDLNYVHQKYAKAEPEKAVNDLVKTLSFGQEMKALIEEFEERKTAESIVAKDADNLEWILSLKEQVDIGNSRAREWMEIGIKRLKTENAKKLAHKIRETDSNNWFFSQKDDPWWVNRYKT</sequence>
<proteinExistence type="predicted"/>
<feature type="domain" description="HD/PDEase" evidence="8">
    <location>
        <begin position="31"/>
        <end position="143"/>
    </location>
</feature>
<comment type="catalytic activity">
    <reaction evidence="1">
        <text>a 2'-deoxyribonucleoside 5'-phosphate + H2O = a 2'-deoxyribonucleoside + phosphate</text>
        <dbReference type="Rhea" id="RHEA:36167"/>
        <dbReference type="ChEBI" id="CHEBI:15377"/>
        <dbReference type="ChEBI" id="CHEBI:18274"/>
        <dbReference type="ChEBI" id="CHEBI:43474"/>
        <dbReference type="ChEBI" id="CHEBI:65317"/>
        <dbReference type="EC" id="3.1.3.89"/>
    </reaction>
</comment>
<comment type="caution">
    <text evidence="9">The sequence shown here is derived from an EMBL/GenBank/DDBJ whole genome shotgun (WGS) entry which is preliminary data.</text>
</comment>
<reference evidence="9 10" key="1">
    <citation type="journal article" date="2016" name="Nat. Commun.">
        <title>Thousands of microbial genomes shed light on interconnected biogeochemical processes in an aquifer system.</title>
        <authorList>
            <person name="Anantharaman K."/>
            <person name="Brown C.T."/>
            <person name="Hug L.A."/>
            <person name="Sharon I."/>
            <person name="Castelle C.J."/>
            <person name="Probst A.J."/>
            <person name="Thomas B.C."/>
            <person name="Singh A."/>
            <person name="Wilkins M.J."/>
            <person name="Karaoz U."/>
            <person name="Brodie E.L."/>
            <person name="Williams K.H."/>
            <person name="Hubbard S.S."/>
            <person name="Banfield J.F."/>
        </authorList>
    </citation>
    <scope>NUCLEOTIDE SEQUENCE [LARGE SCALE GENOMIC DNA]</scope>
</reference>
<name>A0A1F5PJ97_9BACT</name>
<dbReference type="InterPro" id="IPR006674">
    <property type="entry name" value="HD_domain"/>
</dbReference>
<accession>A0A1F5PJ97</accession>
<comment type="subunit">
    <text evidence="4">Homodimer.</text>
</comment>
<evidence type="ECO:0000313" key="9">
    <source>
        <dbReference type="EMBL" id="OGE89742.1"/>
    </source>
</evidence>
<protein>
    <recommendedName>
        <fullName evidence="5">5'-deoxynucleotidase</fullName>
        <ecNumber evidence="5">3.1.3.89</ecNumber>
    </recommendedName>
</protein>
<dbReference type="AlphaFoldDB" id="A0A1F5PJ97"/>
<evidence type="ECO:0000256" key="5">
    <source>
        <dbReference type="ARBA" id="ARBA00012964"/>
    </source>
</evidence>
<dbReference type="InterPro" id="IPR039356">
    <property type="entry name" value="YfbR/HDDC2"/>
</dbReference>
<dbReference type="Proteomes" id="UP000178377">
    <property type="component" value="Unassembled WGS sequence"/>
</dbReference>
<evidence type="ECO:0000259" key="8">
    <source>
        <dbReference type="SMART" id="SM00471"/>
    </source>
</evidence>
<dbReference type="GO" id="GO:0002953">
    <property type="term" value="F:5'-deoxynucleotidase activity"/>
    <property type="evidence" value="ECO:0007669"/>
    <property type="project" value="UniProtKB-EC"/>
</dbReference>
<dbReference type="GO" id="GO:0046872">
    <property type="term" value="F:metal ion binding"/>
    <property type="evidence" value="ECO:0007669"/>
    <property type="project" value="UniProtKB-KW"/>
</dbReference>
<dbReference type="SMART" id="SM00471">
    <property type="entry name" value="HDc"/>
    <property type="match status" value="1"/>
</dbReference>
<dbReference type="STRING" id="1817828.A2722_03580"/>
<dbReference type="Pfam" id="PF13023">
    <property type="entry name" value="HD_3"/>
    <property type="match status" value="1"/>
</dbReference>
<gene>
    <name evidence="9" type="ORF">A2722_03580</name>
</gene>
<organism evidence="9 10">
    <name type="scientific">Candidatus Doudnabacteria bacterium RIFCSPHIGHO2_01_FULL_50_11</name>
    <dbReference type="NCBI Taxonomy" id="1817828"/>
    <lineage>
        <taxon>Bacteria</taxon>
        <taxon>Candidatus Doudnaibacteriota</taxon>
    </lineage>
</organism>
<dbReference type="Gene3D" id="1.10.3210.10">
    <property type="entry name" value="Hypothetical protein af1432"/>
    <property type="match status" value="1"/>
</dbReference>
<dbReference type="SUPFAM" id="SSF109604">
    <property type="entry name" value="HD-domain/PDEase-like"/>
    <property type="match status" value="1"/>
</dbReference>
<dbReference type="EMBL" id="MFEO01000017">
    <property type="protein sequence ID" value="OGE89742.1"/>
    <property type="molecule type" value="Genomic_DNA"/>
</dbReference>
<keyword evidence="6" id="KW-0479">Metal-binding</keyword>
<dbReference type="EC" id="3.1.3.89" evidence="5"/>
<evidence type="ECO:0000256" key="7">
    <source>
        <dbReference type="ARBA" id="ARBA00022801"/>
    </source>
</evidence>
<evidence type="ECO:0000256" key="4">
    <source>
        <dbReference type="ARBA" id="ARBA00011738"/>
    </source>
</evidence>
<dbReference type="PANTHER" id="PTHR11845:SF13">
    <property type="entry name" value="5'-DEOXYNUCLEOTIDASE HDDC2"/>
    <property type="match status" value="1"/>
</dbReference>
<keyword evidence="7 9" id="KW-0378">Hydrolase</keyword>
<comment type="cofactor">
    <cofactor evidence="2">
        <name>Mn(2+)</name>
        <dbReference type="ChEBI" id="CHEBI:29035"/>
    </cofactor>
</comment>
<evidence type="ECO:0000256" key="2">
    <source>
        <dbReference type="ARBA" id="ARBA00001936"/>
    </source>
</evidence>
<evidence type="ECO:0000313" key="10">
    <source>
        <dbReference type="Proteomes" id="UP000178377"/>
    </source>
</evidence>
<comment type="cofactor">
    <cofactor evidence="3">
        <name>Co(2+)</name>
        <dbReference type="ChEBI" id="CHEBI:48828"/>
    </cofactor>
</comment>